<dbReference type="EMBL" id="FUZI01000001">
    <property type="protein sequence ID" value="SKC30953.1"/>
    <property type="molecule type" value="Genomic_DNA"/>
</dbReference>
<proteinExistence type="predicted"/>
<organism evidence="2 3">
    <name type="scientific">Photobacterium piscicola</name>
    <dbReference type="NCBI Taxonomy" id="1378299"/>
    <lineage>
        <taxon>Bacteria</taxon>
        <taxon>Pseudomonadati</taxon>
        <taxon>Pseudomonadota</taxon>
        <taxon>Gammaproteobacteria</taxon>
        <taxon>Vibrionales</taxon>
        <taxon>Vibrionaceae</taxon>
        <taxon>Photobacterium</taxon>
    </lineage>
</organism>
<accession>A0A1T5HW46</accession>
<evidence type="ECO:0000313" key="3">
    <source>
        <dbReference type="Proteomes" id="UP000189966"/>
    </source>
</evidence>
<dbReference type="AlphaFoldDB" id="A0A1T5HW46"/>
<dbReference type="SUPFAM" id="SSF53756">
    <property type="entry name" value="UDP-Glycosyltransferase/glycogen phosphorylase"/>
    <property type="match status" value="1"/>
</dbReference>
<reference evidence="2 3" key="1">
    <citation type="submission" date="2017-02" db="EMBL/GenBank/DDBJ databases">
        <authorList>
            <person name="Peterson S.W."/>
        </authorList>
    </citation>
    <scope>NUCLEOTIDE SEQUENCE [LARGE SCALE GENOMIC DNA]</scope>
    <source>
        <strain evidence="3">type strain: NCCB 100098</strain>
    </source>
</reference>
<evidence type="ECO:0000259" key="1">
    <source>
        <dbReference type="Pfam" id="PF00534"/>
    </source>
</evidence>
<dbReference type="EC" id="2.4.-.-" evidence="2"/>
<dbReference type="RefSeq" id="WP_080155796.1">
    <property type="nucleotide sequence ID" value="NZ_FUZI01000001.1"/>
</dbReference>
<keyword evidence="2" id="KW-0808">Transferase</keyword>
<dbReference type="GO" id="GO:1901135">
    <property type="term" value="P:carbohydrate derivative metabolic process"/>
    <property type="evidence" value="ECO:0007669"/>
    <property type="project" value="UniProtKB-ARBA"/>
</dbReference>
<dbReference type="Pfam" id="PF00534">
    <property type="entry name" value="Glycos_transf_1"/>
    <property type="match status" value="1"/>
</dbReference>
<protein>
    <submittedName>
        <fullName evidence="2">Putative glycosyltransferase EpsF</fullName>
        <ecNumber evidence="2">2.4.-.-</ecNumber>
    </submittedName>
</protein>
<sequence>MKKNNKRIIHVITGLGNGGAEGVLFRLINETNKEIEHVVVSITGEGKYGKYLKDIGCDIYTLNAKRSILALFISLPRLIKIIYISKPDVVQTWMYHADIIGGVAAKFCRVKKIYWGLRHTDLTPTVNSRSTLIAAKVCALFSYFIPNKIVTCSLNAVSNHIKVGYRDIFHYIPNGLDINRYSSSEEKRNIGQRQLKLDNSKIILGCVARYHPQKNHVGLINAFSNLKNSNIQLLLVGSGCTEDNEKLVSLIKSNEVSEKVSLVGEQDDISMIMNVIDILILSSFGEGFPNVIAEAMSTGKIIVTTDVGDSRHIIGKMNVVCKSINDNCLYEGMKNGIAMYENMNTRKEIQKYNESRVKEKYSLPRMCDSYVALWRSNE</sequence>
<name>A0A1T5HW46_9GAMM</name>
<gene>
    <name evidence="2" type="primary">epsF_1</name>
    <name evidence="2" type="ORF">CZ809_00430</name>
</gene>
<dbReference type="InterPro" id="IPR001296">
    <property type="entry name" value="Glyco_trans_1"/>
</dbReference>
<feature type="domain" description="Glycosyl transferase family 1" evidence="1">
    <location>
        <begin position="192"/>
        <end position="352"/>
    </location>
</feature>
<dbReference type="GO" id="GO:0016757">
    <property type="term" value="F:glycosyltransferase activity"/>
    <property type="evidence" value="ECO:0007669"/>
    <property type="project" value="UniProtKB-KW"/>
</dbReference>
<dbReference type="OrthoDB" id="5906457at2"/>
<evidence type="ECO:0000313" key="2">
    <source>
        <dbReference type="EMBL" id="SKC30953.1"/>
    </source>
</evidence>
<dbReference type="PANTHER" id="PTHR12526:SF637">
    <property type="entry name" value="GLYCOSYLTRANSFERASE EPSF-RELATED"/>
    <property type="match status" value="1"/>
</dbReference>
<keyword evidence="2" id="KW-0328">Glycosyltransferase</keyword>
<dbReference type="Gene3D" id="3.40.50.2000">
    <property type="entry name" value="Glycogen Phosphorylase B"/>
    <property type="match status" value="2"/>
</dbReference>
<dbReference type="Proteomes" id="UP000189966">
    <property type="component" value="Unassembled WGS sequence"/>
</dbReference>
<dbReference type="PANTHER" id="PTHR12526">
    <property type="entry name" value="GLYCOSYLTRANSFERASE"/>
    <property type="match status" value="1"/>
</dbReference>